<accession>A0AAW8PDU5</accession>
<dbReference type="NCBIfam" id="TIGR00385">
    <property type="entry name" value="dsbE"/>
    <property type="match status" value="1"/>
</dbReference>
<dbReference type="PROSITE" id="PS51352">
    <property type="entry name" value="THIOREDOXIN_2"/>
    <property type="match status" value="1"/>
</dbReference>
<dbReference type="CDD" id="cd03010">
    <property type="entry name" value="TlpA_like_DsbE"/>
    <property type="match status" value="1"/>
</dbReference>
<dbReference type="GO" id="GO:0017004">
    <property type="term" value="P:cytochrome complex assembly"/>
    <property type="evidence" value="ECO:0007669"/>
    <property type="project" value="UniProtKB-KW"/>
</dbReference>
<dbReference type="SUPFAM" id="SSF52833">
    <property type="entry name" value="Thioredoxin-like"/>
    <property type="match status" value="1"/>
</dbReference>
<dbReference type="Gene3D" id="3.40.30.10">
    <property type="entry name" value="Glutaredoxin"/>
    <property type="match status" value="1"/>
</dbReference>
<proteinExistence type="inferred from homology"/>
<dbReference type="RefSeq" id="WP_310808950.1">
    <property type="nucleotide sequence ID" value="NZ_JAVLSH010000036.1"/>
</dbReference>
<feature type="domain" description="Thioredoxin" evidence="6">
    <location>
        <begin position="41"/>
        <end position="180"/>
    </location>
</feature>
<protein>
    <submittedName>
        <fullName evidence="7">DsbE family thiol:disulfide interchange protein</fullName>
    </submittedName>
</protein>
<comment type="caution">
    <text evidence="7">The sequence shown here is derived from an EMBL/GenBank/DDBJ whole genome shotgun (WGS) entry which is preliminary data.</text>
</comment>
<name>A0AAW8PDU5_9HYPH</name>
<evidence type="ECO:0000256" key="3">
    <source>
        <dbReference type="ARBA" id="ARBA00022748"/>
    </source>
</evidence>
<dbReference type="GO" id="GO:0030288">
    <property type="term" value="C:outer membrane-bounded periplasmic space"/>
    <property type="evidence" value="ECO:0007669"/>
    <property type="project" value="InterPro"/>
</dbReference>
<dbReference type="AlphaFoldDB" id="A0AAW8PDU5"/>
<reference evidence="8" key="1">
    <citation type="submission" date="2023-07" db="EMBL/GenBank/DDBJ databases">
        <title>Genomic characterization of faba bean (Vicia faba) microsymbionts in Mexican soils.</title>
        <authorList>
            <person name="Rivera Orduna F.N."/>
            <person name="Guevara-Luna J."/>
            <person name="Yan J."/>
            <person name="Arroyo-Herrera I."/>
            <person name="Li Y."/>
            <person name="Vasquez-Murrieta M.S."/>
            <person name="Wang E.T."/>
        </authorList>
    </citation>
    <scope>NUCLEOTIDE SEQUENCE [LARGE SCALE GENOMIC DNA]</scope>
    <source>
        <strain evidence="8">CH6</strain>
    </source>
</reference>
<dbReference type="InterPro" id="IPR004799">
    <property type="entry name" value="Periplasmic_diS_OxRdtase_DsbE"/>
</dbReference>
<dbReference type="PANTHER" id="PTHR42852">
    <property type="entry name" value="THIOL:DISULFIDE INTERCHANGE PROTEIN DSBE"/>
    <property type="match status" value="1"/>
</dbReference>
<keyword evidence="8" id="KW-1185">Reference proteome</keyword>
<evidence type="ECO:0000256" key="4">
    <source>
        <dbReference type="ARBA" id="ARBA00023157"/>
    </source>
</evidence>
<gene>
    <name evidence="7" type="ORF">RJJ37_33185</name>
</gene>
<dbReference type="Pfam" id="PF08534">
    <property type="entry name" value="Redoxin"/>
    <property type="match status" value="1"/>
</dbReference>
<organism evidence="7 8">
    <name type="scientific">Rhizobium redzepovicii</name>
    <dbReference type="NCBI Taxonomy" id="2867518"/>
    <lineage>
        <taxon>Bacteria</taxon>
        <taxon>Pseudomonadati</taxon>
        <taxon>Pseudomonadota</taxon>
        <taxon>Alphaproteobacteria</taxon>
        <taxon>Hyphomicrobiales</taxon>
        <taxon>Rhizobiaceae</taxon>
        <taxon>Rhizobium/Agrobacterium group</taxon>
        <taxon>Rhizobium</taxon>
    </lineage>
</organism>
<comment type="similarity">
    <text evidence="2">Belongs to the thioredoxin family. DsbE subfamily.</text>
</comment>
<keyword evidence="4" id="KW-1015">Disulfide bond</keyword>
<keyword evidence="5" id="KW-0676">Redox-active center</keyword>
<dbReference type="InterPro" id="IPR013766">
    <property type="entry name" value="Thioredoxin_domain"/>
</dbReference>
<dbReference type="InterPro" id="IPR036249">
    <property type="entry name" value="Thioredoxin-like_sf"/>
</dbReference>
<dbReference type="PANTHER" id="PTHR42852:SF6">
    <property type="entry name" value="THIOL:DISULFIDE INTERCHANGE PROTEIN DSBE"/>
    <property type="match status" value="1"/>
</dbReference>
<evidence type="ECO:0000256" key="5">
    <source>
        <dbReference type="ARBA" id="ARBA00023284"/>
    </source>
</evidence>
<dbReference type="EMBL" id="JAVLSH010000036">
    <property type="protein sequence ID" value="MDR9764404.1"/>
    <property type="molecule type" value="Genomic_DNA"/>
</dbReference>
<dbReference type="InterPro" id="IPR013740">
    <property type="entry name" value="Redoxin"/>
</dbReference>
<dbReference type="Proteomes" id="UP001269402">
    <property type="component" value="Unassembled WGS sequence"/>
</dbReference>
<evidence type="ECO:0000313" key="7">
    <source>
        <dbReference type="EMBL" id="MDR9764404.1"/>
    </source>
</evidence>
<dbReference type="InterPro" id="IPR050553">
    <property type="entry name" value="Thioredoxin_ResA/DsbE_sf"/>
</dbReference>
<evidence type="ECO:0000313" key="8">
    <source>
        <dbReference type="Proteomes" id="UP001269402"/>
    </source>
</evidence>
<dbReference type="GO" id="GO:0015036">
    <property type="term" value="F:disulfide oxidoreductase activity"/>
    <property type="evidence" value="ECO:0007669"/>
    <property type="project" value="InterPro"/>
</dbReference>
<evidence type="ECO:0000256" key="2">
    <source>
        <dbReference type="ARBA" id="ARBA00007758"/>
    </source>
</evidence>
<sequence length="186" mass="19598">MRRYALAGVPLFVFLGLALAVGNTLYREASDGYSPAALPSALIGLRHPSVNLPPLAGLGKPGLTNTGLAGSVVVVNIFASWCIPCRQEHPTLMKLAQDRRVRLVGINYKDDPQQSLAFLRDNGNPFAAVGTDPDGRNSIDWGVYGVPETFVIDPSGRIVAKHVGPLDESSLANEIAPAIAGAVASK</sequence>
<evidence type="ECO:0000256" key="1">
    <source>
        <dbReference type="ARBA" id="ARBA00004196"/>
    </source>
</evidence>
<comment type="subcellular location">
    <subcellularLocation>
        <location evidence="1">Cell envelope</location>
    </subcellularLocation>
</comment>
<evidence type="ECO:0000259" key="6">
    <source>
        <dbReference type="PROSITE" id="PS51352"/>
    </source>
</evidence>
<keyword evidence="3" id="KW-0201">Cytochrome c-type biogenesis</keyword>